<feature type="chain" id="PRO_5027018320" description="DUF4185 domain-containing protein" evidence="1">
    <location>
        <begin position="20"/>
        <end position="391"/>
    </location>
</feature>
<reference evidence="3" key="3">
    <citation type="submission" date="2025-08" db="UniProtKB">
        <authorList>
            <consortium name="RefSeq"/>
        </authorList>
    </citation>
    <scope>IDENTIFICATION</scope>
    <source>
        <strain evidence="3">CBS 342.82</strain>
    </source>
</reference>
<evidence type="ECO:0008006" key="4">
    <source>
        <dbReference type="Google" id="ProtNLM"/>
    </source>
</evidence>
<dbReference type="Proteomes" id="UP000504637">
    <property type="component" value="Unplaced"/>
</dbReference>
<dbReference type="RefSeq" id="XP_033463642.1">
    <property type="nucleotide sequence ID" value="XM_033607353.1"/>
</dbReference>
<reference evidence="3" key="2">
    <citation type="submission" date="2020-04" db="EMBL/GenBank/DDBJ databases">
        <authorList>
            <consortium name="NCBI Genome Project"/>
        </authorList>
    </citation>
    <scope>NUCLEOTIDE SEQUENCE</scope>
    <source>
        <strain evidence="3">CBS 342.82</strain>
    </source>
</reference>
<proteinExistence type="predicted"/>
<sequence length="391" mass="42373">MASSLFWAACLFAIPHVMAGGQVPSTSRLVLTQSSVKPLIQGPPQYVAEIVSPDYSRDSCCSTRVGGRSLWVCRDSAAYGGMGITFQSTAGWSNLNADGTPAVQNGQLVVTPKNTEAFYPPADNQCKSGSPSGFCSTGRWPIWPDSPPLPVTGLDGSVTLYTWIREVHFPDSDKLGTDSGDFPAISLYRSVYTGAPGDTLPTTTLFKQDFYPANSVPFGQYGWVLGPDGYAYLYGQGRFGTMVARVLQGSIEDRGAYTYWVGGQWVSTPPGPGAESFTAIIPNAGNGQQGTFYYSSYYNIYIWIGQDLPGLIGSPNMVYMTAPRPEGPWTFSTFLMAFPSGGPDFRGQYSFQAHPGMSENEGNGRDIYVSETVDLGSGYKNYLYKIQFQTL</sequence>
<keyword evidence="1" id="KW-0732">Signal</keyword>
<reference evidence="3" key="1">
    <citation type="submission" date="2020-01" db="EMBL/GenBank/DDBJ databases">
        <authorList>
            <consortium name="DOE Joint Genome Institute"/>
            <person name="Haridas S."/>
            <person name="Albert R."/>
            <person name="Binder M."/>
            <person name="Bloem J."/>
            <person name="Labutti K."/>
            <person name="Salamov A."/>
            <person name="Andreopoulos B."/>
            <person name="Baker S.E."/>
            <person name="Barry K."/>
            <person name="Bills G."/>
            <person name="Bluhm B.H."/>
            <person name="Cannon C."/>
            <person name="Castanera R."/>
            <person name="Culley D.E."/>
            <person name="Daum C."/>
            <person name="Ezra D."/>
            <person name="Gonzalez J.B."/>
            <person name="Henrissat B."/>
            <person name="Kuo A."/>
            <person name="Liang C."/>
            <person name="Lipzen A."/>
            <person name="Lutzoni F."/>
            <person name="Magnuson J."/>
            <person name="Mondo S."/>
            <person name="Nolan M."/>
            <person name="Ohm R."/>
            <person name="Pangilinan J."/>
            <person name="Park H.-J."/>
            <person name="Ramirez L."/>
            <person name="Alfaro M."/>
            <person name="Sun H."/>
            <person name="Tritt A."/>
            <person name="Yoshinaga Y."/>
            <person name="Zwiers L.-H."/>
            <person name="Turgeon B.G."/>
            <person name="Goodwin S.B."/>
            <person name="Spatafora J.W."/>
            <person name="Crous P.W."/>
            <person name="Grigoriev I.V."/>
        </authorList>
    </citation>
    <scope>NUCLEOTIDE SEQUENCE</scope>
    <source>
        <strain evidence="3">CBS 342.82</strain>
    </source>
</reference>
<evidence type="ECO:0000256" key="1">
    <source>
        <dbReference type="SAM" id="SignalP"/>
    </source>
</evidence>
<protein>
    <recommendedName>
        <fullName evidence="4">DUF4185 domain-containing protein</fullName>
    </recommendedName>
</protein>
<keyword evidence="2" id="KW-1185">Reference proteome</keyword>
<evidence type="ECO:0000313" key="3">
    <source>
        <dbReference type="RefSeq" id="XP_033463642.1"/>
    </source>
</evidence>
<gene>
    <name evidence="3" type="ORF">K489DRAFT_407326</name>
</gene>
<name>A0A6J3MF25_9PEZI</name>
<organism evidence="3">
    <name type="scientific">Dissoconium aciculare CBS 342.82</name>
    <dbReference type="NCBI Taxonomy" id="1314786"/>
    <lineage>
        <taxon>Eukaryota</taxon>
        <taxon>Fungi</taxon>
        <taxon>Dikarya</taxon>
        <taxon>Ascomycota</taxon>
        <taxon>Pezizomycotina</taxon>
        <taxon>Dothideomycetes</taxon>
        <taxon>Dothideomycetidae</taxon>
        <taxon>Mycosphaerellales</taxon>
        <taxon>Dissoconiaceae</taxon>
        <taxon>Dissoconium</taxon>
    </lineage>
</organism>
<dbReference type="GeneID" id="54365153"/>
<dbReference type="OrthoDB" id="2583188at2759"/>
<dbReference type="AlphaFoldDB" id="A0A6J3MF25"/>
<evidence type="ECO:0000313" key="2">
    <source>
        <dbReference type="Proteomes" id="UP000504637"/>
    </source>
</evidence>
<feature type="signal peptide" evidence="1">
    <location>
        <begin position="1"/>
        <end position="19"/>
    </location>
</feature>
<accession>A0A6J3MF25</accession>